<keyword evidence="3" id="KW-1185">Reference proteome</keyword>
<accession>A0AAX4IW98</accession>
<gene>
    <name evidence="2" type="ORF">CDEST_12554</name>
</gene>
<protein>
    <submittedName>
        <fullName evidence="2">Uncharacterized protein</fullName>
    </submittedName>
</protein>
<dbReference type="RefSeq" id="XP_062784761.1">
    <property type="nucleotide sequence ID" value="XM_062928710.1"/>
</dbReference>
<proteinExistence type="predicted"/>
<dbReference type="AlphaFoldDB" id="A0AAX4IW98"/>
<reference evidence="3" key="1">
    <citation type="journal article" date="2023" name="bioRxiv">
        <title>Complete genome of the Medicago anthracnose fungus, Colletotrichum destructivum, reveals a mini-chromosome-like region within a core chromosome.</title>
        <authorList>
            <person name="Lapalu N."/>
            <person name="Simon A."/>
            <person name="Lu A."/>
            <person name="Plaumann P.-L."/>
            <person name="Amselem J."/>
            <person name="Pigne S."/>
            <person name="Auger A."/>
            <person name="Koch C."/>
            <person name="Dallery J.-F."/>
            <person name="O'Connell R.J."/>
        </authorList>
    </citation>
    <scope>NUCLEOTIDE SEQUENCE [LARGE SCALE GENOMIC DNA]</scope>
    <source>
        <strain evidence="3">CBS 520.97</strain>
    </source>
</reference>
<dbReference type="GeneID" id="87949054"/>
<dbReference type="KEGG" id="cdet:87949054"/>
<evidence type="ECO:0000313" key="2">
    <source>
        <dbReference type="EMBL" id="WQF87540.1"/>
    </source>
</evidence>
<dbReference type="EMBL" id="CP137312">
    <property type="protein sequence ID" value="WQF87540.1"/>
    <property type="molecule type" value="Genomic_DNA"/>
</dbReference>
<name>A0AAX4IW98_9PEZI</name>
<evidence type="ECO:0000313" key="3">
    <source>
        <dbReference type="Proteomes" id="UP001322277"/>
    </source>
</evidence>
<dbReference type="Proteomes" id="UP001322277">
    <property type="component" value="Chromosome 8"/>
</dbReference>
<sequence>MTMLPTRLLSPPISTPASCADCPPPPRQRGAVDSSARRRVGVRANGDDALLPDQAGTGFPTWDRNVRTQRAAKTESVRRLGCLRSCELDCFEKVQRSGMTIYP</sequence>
<feature type="region of interest" description="Disordered" evidence="1">
    <location>
        <begin position="1"/>
        <end position="62"/>
    </location>
</feature>
<evidence type="ECO:0000256" key="1">
    <source>
        <dbReference type="SAM" id="MobiDB-lite"/>
    </source>
</evidence>
<organism evidence="2 3">
    <name type="scientific">Colletotrichum destructivum</name>
    <dbReference type="NCBI Taxonomy" id="34406"/>
    <lineage>
        <taxon>Eukaryota</taxon>
        <taxon>Fungi</taxon>
        <taxon>Dikarya</taxon>
        <taxon>Ascomycota</taxon>
        <taxon>Pezizomycotina</taxon>
        <taxon>Sordariomycetes</taxon>
        <taxon>Hypocreomycetidae</taxon>
        <taxon>Glomerellales</taxon>
        <taxon>Glomerellaceae</taxon>
        <taxon>Colletotrichum</taxon>
        <taxon>Colletotrichum destructivum species complex</taxon>
    </lineage>
</organism>